<protein>
    <submittedName>
        <fullName evidence="1">Uncharacterized protein</fullName>
    </submittedName>
</protein>
<evidence type="ECO:0000313" key="1">
    <source>
        <dbReference type="EMBL" id="MDF3831874.1"/>
    </source>
</evidence>
<keyword evidence="2" id="KW-1185">Reference proteome</keyword>
<sequence>MTFRQHARQAGSMALAAAVTKLDIVPTGRRRRIGDLRRLGNLCRIGSPVFLAVAAKFPSLPSSR</sequence>
<proteinExistence type="predicted"/>
<name>A0ABT6AGZ6_9BURK</name>
<dbReference type="Proteomes" id="UP001216674">
    <property type="component" value="Unassembled WGS sequence"/>
</dbReference>
<organism evidence="1 2">
    <name type="scientific">Cupriavidus basilensis</name>
    <dbReference type="NCBI Taxonomy" id="68895"/>
    <lineage>
        <taxon>Bacteria</taxon>
        <taxon>Pseudomonadati</taxon>
        <taxon>Pseudomonadota</taxon>
        <taxon>Betaproteobacteria</taxon>
        <taxon>Burkholderiales</taxon>
        <taxon>Burkholderiaceae</taxon>
        <taxon>Cupriavidus</taxon>
    </lineage>
</organism>
<dbReference type="EMBL" id="JARJLM010000042">
    <property type="protein sequence ID" value="MDF3831874.1"/>
    <property type="molecule type" value="Genomic_DNA"/>
</dbReference>
<comment type="caution">
    <text evidence="1">The sequence shown here is derived from an EMBL/GenBank/DDBJ whole genome shotgun (WGS) entry which is preliminary data.</text>
</comment>
<gene>
    <name evidence="1" type="ORF">P3W85_02715</name>
</gene>
<evidence type="ECO:0000313" key="2">
    <source>
        <dbReference type="Proteomes" id="UP001216674"/>
    </source>
</evidence>
<accession>A0ABT6AGZ6</accession>
<dbReference type="RefSeq" id="WP_276263639.1">
    <property type="nucleotide sequence ID" value="NZ_JARJLM010000042.1"/>
</dbReference>
<reference evidence="1 2" key="1">
    <citation type="submission" date="2023-03" db="EMBL/GenBank/DDBJ databases">
        <title>Draft assemblies of triclosan tolerant bacteria isolated from returned activated sludge.</title>
        <authorList>
            <person name="Van Hamelsveld S."/>
        </authorList>
    </citation>
    <scope>NUCLEOTIDE SEQUENCE [LARGE SCALE GENOMIC DNA]</scope>
    <source>
        <strain evidence="1 2">GW210010_S58</strain>
    </source>
</reference>